<dbReference type="SUPFAM" id="SSF88659">
    <property type="entry name" value="Sigma3 and sigma4 domains of RNA polymerase sigma factors"/>
    <property type="match status" value="1"/>
</dbReference>
<gene>
    <name evidence="7" type="ORF">GO493_16660</name>
</gene>
<keyword evidence="2" id="KW-0805">Transcription regulation</keyword>
<dbReference type="InterPro" id="IPR014284">
    <property type="entry name" value="RNA_pol_sigma-70_dom"/>
</dbReference>
<dbReference type="PANTHER" id="PTHR43133:SF46">
    <property type="entry name" value="RNA POLYMERASE SIGMA-70 FACTOR ECF SUBFAMILY"/>
    <property type="match status" value="1"/>
</dbReference>
<dbReference type="Gene3D" id="1.10.10.10">
    <property type="entry name" value="Winged helix-like DNA-binding domain superfamily/Winged helix DNA-binding domain"/>
    <property type="match status" value="1"/>
</dbReference>
<evidence type="ECO:0000313" key="7">
    <source>
        <dbReference type="EMBL" id="MVT09905.1"/>
    </source>
</evidence>
<reference evidence="7 8" key="1">
    <citation type="submission" date="2019-12" db="EMBL/GenBank/DDBJ databases">
        <title>Chitinophaga sp. strain ysch24 (GDMCC 1.1355), whole genome shotgun sequence.</title>
        <authorList>
            <person name="Zhang X."/>
        </authorList>
    </citation>
    <scope>NUCLEOTIDE SEQUENCE [LARGE SCALE GENOMIC DNA]</scope>
    <source>
        <strain evidence="8">ysch24</strain>
    </source>
</reference>
<accession>A0A7K1U7D0</accession>
<dbReference type="RefSeq" id="WP_157307341.1">
    <property type="nucleotide sequence ID" value="NZ_WRXN01000006.1"/>
</dbReference>
<protein>
    <submittedName>
        <fullName evidence="7">Sigma-70 family RNA polymerase sigma factor</fullName>
    </submittedName>
</protein>
<comment type="similarity">
    <text evidence="1">Belongs to the sigma-70 factor family. ECF subfamily.</text>
</comment>
<dbReference type="Pfam" id="PF04542">
    <property type="entry name" value="Sigma70_r2"/>
    <property type="match status" value="1"/>
</dbReference>
<comment type="caution">
    <text evidence="7">The sequence shown here is derived from an EMBL/GenBank/DDBJ whole genome shotgun (WGS) entry which is preliminary data.</text>
</comment>
<dbReference type="GO" id="GO:0006352">
    <property type="term" value="P:DNA-templated transcription initiation"/>
    <property type="evidence" value="ECO:0007669"/>
    <property type="project" value="InterPro"/>
</dbReference>
<evidence type="ECO:0000256" key="4">
    <source>
        <dbReference type="ARBA" id="ARBA00023163"/>
    </source>
</evidence>
<evidence type="ECO:0000256" key="1">
    <source>
        <dbReference type="ARBA" id="ARBA00010641"/>
    </source>
</evidence>
<proteinExistence type="inferred from homology"/>
<dbReference type="InterPro" id="IPR013324">
    <property type="entry name" value="RNA_pol_sigma_r3/r4-like"/>
</dbReference>
<organism evidence="7 8">
    <name type="scientific">Chitinophaga tropicalis</name>
    <dbReference type="NCBI Taxonomy" id="2683588"/>
    <lineage>
        <taxon>Bacteria</taxon>
        <taxon>Pseudomonadati</taxon>
        <taxon>Bacteroidota</taxon>
        <taxon>Chitinophagia</taxon>
        <taxon>Chitinophagales</taxon>
        <taxon>Chitinophagaceae</taxon>
        <taxon>Chitinophaga</taxon>
    </lineage>
</organism>
<sequence length="179" mass="21192">MRINTTYSAMYFDRLFKETYPNTVAYLEKISNNKELSRDLAQEAYLKVWQKLDLLPETPEEKQRYILIIARNCFLDHLKLALKEKKQHDAYTVVYLGASQPQSAALNQMEVKEQQQIIDHTINTHEETARRYYLLNREEGFTYKEIALMEGVSEKTVERYIGRVLRSLRASIASIFFIW</sequence>
<dbReference type="Proteomes" id="UP000461730">
    <property type="component" value="Unassembled WGS sequence"/>
</dbReference>
<keyword evidence="8" id="KW-1185">Reference proteome</keyword>
<dbReference type="SUPFAM" id="SSF88946">
    <property type="entry name" value="Sigma2 domain of RNA polymerase sigma factors"/>
    <property type="match status" value="1"/>
</dbReference>
<dbReference type="InterPro" id="IPR013325">
    <property type="entry name" value="RNA_pol_sigma_r2"/>
</dbReference>
<dbReference type="EMBL" id="WRXN01000006">
    <property type="protein sequence ID" value="MVT09905.1"/>
    <property type="molecule type" value="Genomic_DNA"/>
</dbReference>
<evidence type="ECO:0000256" key="3">
    <source>
        <dbReference type="ARBA" id="ARBA00023082"/>
    </source>
</evidence>
<keyword evidence="4" id="KW-0804">Transcription</keyword>
<feature type="domain" description="RNA polymerase sigma-70 region 2" evidence="5">
    <location>
        <begin position="15"/>
        <end position="79"/>
    </location>
</feature>
<evidence type="ECO:0000256" key="2">
    <source>
        <dbReference type="ARBA" id="ARBA00023015"/>
    </source>
</evidence>
<name>A0A7K1U7D0_9BACT</name>
<dbReference type="Gene3D" id="1.10.1740.10">
    <property type="match status" value="1"/>
</dbReference>
<dbReference type="GO" id="GO:0016987">
    <property type="term" value="F:sigma factor activity"/>
    <property type="evidence" value="ECO:0007669"/>
    <property type="project" value="UniProtKB-KW"/>
</dbReference>
<evidence type="ECO:0000313" key="8">
    <source>
        <dbReference type="Proteomes" id="UP000461730"/>
    </source>
</evidence>
<dbReference type="GO" id="GO:0003677">
    <property type="term" value="F:DNA binding"/>
    <property type="evidence" value="ECO:0007669"/>
    <property type="project" value="InterPro"/>
</dbReference>
<evidence type="ECO:0000259" key="6">
    <source>
        <dbReference type="Pfam" id="PF08281"/>
    </source>
</evidence>
<keyword evidence="3" id="KW-0731">Sigma factor</keyword>
<dbReference type="InterPro" id="IPR007627">
    <property type="entry name" value="RNA_pol_sigma70_r2"/>
</dbReference>
<dbReference type="PANTHER" id="PTHR43133">
    <property type="entry name" value="RNA POLYMERASE ECF-TYPE SIGMA FACTO"/>
    <property type="match status" value="1"/>
</dbReference>
<dbReference type="AlphaFoldDB" id="A0A7K1U7D0"/>
<evidence type="ECO:0000259" key="5">
    <source>
        <dbReference type="Pfam" id="PF04542"/>
    </source>
</evidence>
<dbReference type="InterPro" id="IPR039425">
    <property type="entry name" value="RNA_pol_sigma-70-like"/>
</dbReference>
<dbReference type="Pfam" id="PF08281">
    <property type="entry name" value="Sigma70_r4_2"/>
    <property type="match status" value="1"/>
</dbReference>
<dbReference type="InterPro" id="IPR013249">
    <property type="entry name" value="RNA_pol_sigma70_r4_t2"/>
</dbReference>
<dbReference type="NCBIfam" id="TIGR02937">
    <property type="entry name" value="sigma70-ECF"/>
    <property type="match status" value="1"/>
</dbReference>
<feature type="domain" description="RNA polymerase sigma factor 70 region 4 type 2" evidence="6">
    <location>
        <begin position="126"/>
        <end position="168"/>
    </location>
</feature>
<dbReference type="InterPro" id="IPR036388">
    <property type="entry name" value="WH-like_DNA-bd_sf"/>
</dbReference>